<dbReference type="PANTHER" id="PTHR13789">
    <property type="entry name" value="MONOOXYGENASE"/>
    <property type="match status" value="1"/>
</dbReference>
<proteinExistence type="predicted"/>
<dbReference type="InterPro" id="IPR002938">
    <property type="entry name" value="FAD-bd"/>
</dbReference>
<dbReference type="InterPro" id="IPR050493">
    <property type="entry name" value="FAD-dep_Monooxygenase_BioMet"/>
</dbReference>
<keyword evidence="6" id="KW-1185">Reference proteome</keyword>
<evidence type="ECO:0000259" key="4">
    <source>
        <dbReference type="Pfam" id="PF01494"/>
    </source>
</evidence>
<feature type="domain" description="FAD-binding" evidence="4">
    <location>
        <begin position="22"/>
        <end position="363"/>
    </location>
</feature>
<dbReference type="Proteomes" id="UP001049518">
    <property type="component" value="Chromosome"/>
</dbReference>
<dbReference type="Gene3D" id="3.50.50.60">
    <property type="entry name" value="FAD/NAD(P)-binding domain"/>
    <property type="match status" value="1"/>
</dbReference>
<keyword evidence="2 5" id="KW-0503">Monooxygenase</keyword>
<evidence type="ECO:0000256" key="1">
    <source>
        <dbReference type="ARBA" id="ARBA00023002"/>
    </source>
</evidence>
<dbReference type="Pfam" id="PF01494">
    <property type="entry name" value="FAD_binding_3"/>
    <property type="match status" value="1"/>
</dbReference>
<feature type="region of interest" description="Disordered" evidence="3">
    <location>
        <begin position="1"/>
        <end position="20"/>
    </location>
</feature>
<dbReference type="RefSeq" id="WP_231334674.1">
    <property type="nucleotide sequence ID" value="NZ_CP059572.1"/>
</dbReference>
<feature type="compositionally biased region" description="Gly residues" evidence="3">
    <location>
        <begin position="1"/>
        <end position="10"/>
    </location>
</feature>
<evidence type="ECO:0000256" key="3">
    <source>
        <dbReference type="SAM" id="MobiDB-lite"/>
    </source>
</evidence>
<protein>
    <submittedName>
        <fullName evidence="5">FAD-dependent monooxygenase</fullName>
    </submittedName>
</protein>
<evidence type="ECO:0000313" key="5">
    <source>
        <dbReference type="EMBL" id="QXJ21521.1"/>
    </source>
</evidence>
<dbReference type="PANTHER" id="PTHR13789:SF309">
    <property type="entry name" value="PUTATIVE (AFU_ORTHOLOGUE AFUA_6G14510)-RELATED"/>
    <property type="match status" value="1"/>
</dbReference>
<name>A0ABX8QT29_9ACTN</name>
<reference evidence="5" key="1">
    <citation type="submission" date="2020-07" db="EMBL/GenBank/DDBJ databases">
        <authorList>
            <person name="Tarantini F.S."/>
            <person name="Hong K.W."/>
            <person name="Chan K.G."/>
        </authorList>
    </citation>
    <scope>NUCLEOTIDE SEQUENCE</scope>
    <source>
        <strain evidence="5">32-07</strain>
    </source>
</reference>
<sequence length="406" mass="43607">MTDGGSGGDPGDAAPPPGDGGVAIVGGGIGGLTAAVALRGAGVRVTVHERASDLDRIQAGGGLMLWHNAVRALGLLGLQDELAKIGHEIRVQEFRSWRGRRLARWPVSEVSERCGVPVYAVSRPELHRMLTGQVGADLRLGARCAGFAADPGGVTVTLARPGGRREEIRRDLLIGADGLRSTVRAALMPYEPPPRYAGYTAWQGVVPDPGVRPGTFVNIWGRGRRFVYYPLADGLVYWDAITSDRIGHGLDALGSTGGQIVSEQFAGWPDPVAALIGATPPAEITPIDIYDRTPVRRWTAGRVTLLGDAAHPMAFNLGQGGCQSIEDALVLSQCVGAASSEGEALELYERRRLGRTTTIVRRSRAIGSLSRWEHPALCRFREAFMRVAFRRVVYRKTFDLITGTDF</sequence>
<keyword evidence="1" id="KW-0560">Oxidoreductase</keyword>
<dbReference type="EMBL" id="CP059572">
    <property type="protein sequence ID" value="QXJ21521.1"/>
    <property type="molecule type" value="Genomic_DNA"/>
</dbReference>
<organism evidence="5 6">
    <name type="scientific">Actinomadura graeca</name>
    <dbReference type="NCBI Taxonomy" id="2750812"/>
    <lineage>
        <taxon>Bacteria</taxon>
        <taxon>Bacillati</taxon>
        <taxon>Actinomycetota</taxon>
        <taxon>Actinomycetes</taxon>
        <taxon>Streptosporangiales</taxon>
        <taxon>Thermomonosporaceae</taxon>
        <taxon>Actinomadura</taxon>
    </lineage>
</organism>
<dbReference type="InterPro" id="IPR036188">
    <property type="entry name" value="FAD/NAD-bd_sf"/>
</dbReference>
<dbReference type="GO" id="GO:0004497">
    <property type="term" value="F:monooxygenase activity"/>
    <property type="evidence" value="ECO:0007669"/>
    <property type="project" value="UniProtKB-KW"/>
</dbReference>
<accession>A0ABX8QT29</accession>
<evidence type="ECO:0000256" key="2">
    <source>
        <dbReference type="ARBA" id="ARBA00023033"/>
    </source>
</evidence>
<evidence type="ECO:0000313" key="6">
    <source>
        <dbReference type="Proteomes" id="UP001049518"/>
    </source>
</evidence>
<dbReference type="SUPFAM" id="SSF51905">
    <property type="entry name" value="FAD/NAD(P)-binding domain"/>
    <property type="match status" value="1"/>
</dbReference>
<gene>
    <name evidence="5" type="ORF">AGRA3207_002381</name>
</gene>
<dbReference type="PRINTS" id="PR00420">
    <property type="entry name" value="RNGMNOXGNASE"/>
</dbReference>